<sequence>MDMTSRAGKEARVAMEIAIDDFNTKTQKNVTLYTRNSKGKVVQAINGAINLIDTYKVEALLGLQTLEEVVSVGEISSDARIPTFSLLDSVPQWALDRFPFLVQASPSQFSQMKAFVAIMESCGWTRFSFIYEDINSASIQVIPHLMEAIKETGVVGLGSFFPDTGSQFHDFSTKFRTKFKIEQREEENNMPGIFAVQAYDATWIAALTLSVKNMSEQTFLEISLAGVGGEVQLVNKKPAALHVFHIINVVGKYYRQLGFWSDGLGFSEVINDRATYNIVLQNLGHIFWTGRPMHTPRGWAIPIRVKPLRVGVPTMAMFKKFVEVKYDHRHHSNTCTGYSIELFKETVRRLPYYMPYEFHSFTGTYDSLVEQVYLKNFDAVVGDVSVVSWRYEYAEFTHPYTETGLVMCYTTSLTSMLTVRSLIPKVTDCETLRSSNAVVGYDRGSQVASYLVNVLGFKHENIRSFPSPEEYAHALGKKEIAAVFLVAPYAKLFVTMYCKRFIAAGTAFGKGGLHL</sequence>
<keyword evidence="2" id="KW-1185">Reference proteome</keyword>
<accession>A0ACB9FVW5</accession>
<name>A0ACB9FVW5_9ASTR</name>
<reference evidence="2" key="1">
    <citation type="journal article" date="2022" name="Mol. Ecol. Resour.">
        <title>The genomes of chicory, endive, great burdock and yacon provide insights into Asteraceae palaeo-polyploidization history and plant inulin production.</title>
        <authorList>
            <person name="Fan W."/>
            <person name="Wang S."/>
            <person name="Wang H."/>
            <person name="Wang A."/>
            <person name="Jiang F."/>
            <person name="Liu H."/>
            <person name="Zhao H."/>
            <person name="Xu D."/>
            <person name="Zhang Y."/>
        </authorList>
    </citation>
    <scope>NUCLEOTIDE SEQUENCE [LARGE SCALE GENOMIC DNA]</scope>
    <source>
        <strain evidence="2">cv. Yunnan</strain>
    </source>
</reference>
<proteinExistence type="predicted"/>
<dbReference type="EMBL" id="CM042033">
    <property type="protein sequence ID" value="KAI3774961.1"/>
    <property type="molecule type" value="Genomic_DNA"/>
</dbReference>
<organism evidence="1 2">
    <name type="scientific">Smallanthus sonchifolius</name>
    <dbReference type="NCBI Taxonomy" id="185202"/>
    <lineage>
        <taxon>Eukaryota</taxon>
        <taxon>Viridiplantae</taxon>
        <taxon>Streptophyta</taxon>
        <taxon>Embryophyta</taxon>
        <taxon>Tracheophyta</taxon>
        <taxon>Spermatophyta</taxon>
        <taxon>Magnoliopsida</taxon>
        <taxon>eudicotyledons</taxon>
        <taxon>Gunneridae</taxon>
        <taxon>Pentapetalae</taxon>
        <taxon>asterids</taxon>
        <taxon>campanulids</taxon>
        <taxon>Asterales</taxon>
        <taxon>Asteraceae</taxon>
        <taxon>Asteroideae</taxon>
        <taxon>Heliantheae alliance</taxon>
        <taxon>Millerieae</taxon>
        <taxon>Smallanthus</taxon>
    </lineage>
</organism>
<reference evidence="1 2" key="2">
    <citation type="journal article" date="2022" name="Mol. Ecol. Resour.">
        <title>The genomes of chicory, endive, great burdock and yacon provide insights into Asteraceae paleo-polyploidization history and plant inulin production.</title>
        <authorList>
            <person name="Fan W."/>
            <person name="Wang S."/>
            <person name="Wang H."/>
            <person name="Wang A."/>
            <person name="Jiang F."/>
            <person name="Liu H."/>
            <person name="Zhao H."/>
            <person name="Xu D."/>
            <person name="Zhang Y."/>
        </authorList>
    </citation>
    <scope>NUCLEOTIDE SEQUENCE [LARGE SCALE GENOMIC DNA]</scope>
    <source>
        <strain evidence="2">cv. Yunnan</strain>
        <tissue evidence="1">Leaves</tissue>
    </source>
</reference>
<evidence type="ECO:0000313" key="1">
    <source>
        <dbReference type="EMBL" id="KAI3774961.1"/>
    </source>
</evidence>
<dbReference type="Proteomes" id="UP001056120">
    <property type="component" value="Linkage Group LG16"/>
</dbReference>
<comment type="caution">
    <text evidence="1">The sequence shown here is derived from an EMBL/GenBank/DDBJ whole genome shotgun (WGS) entry which is preliminary data.</text>
</comment>
<protein>
    <submittedName>
        <fullName evidence="1">Uncharacterized protein</fullName>
    </submittedName>
</protein>
<evidence type="ECO:0000313" key="2">
    <source>
        <dbReference type="Proteomes" id="UP001056120"/>
    </source>
</evidence>
<gene>
    <name evidence="1" type="ORF">L1987_49527</name>
</gene>